<proteinExistence type="predicted"/>
<dbReference type="InterPro" id="IPR003313">
    <property type="entry name" value="AraC-bd"/>
</dbReference>
<dbReference type="PANTHER" id="PTHR46796">
    <property type="entry name" value="HTH-TYPE TRANSCRIPTIONAL ACTIVATOR RHAS-RELATED"/>
    <property type="match status" value="1"/>
</dbReference>
<dbReference type="InterPro" id="IPR020449">
    <property type="entry name" value="Tscrpt_reg_AraC-type_HTH"/>
</dbReference>
<keyword evidence="1" id="KW-0805">Transcription regulation</keyword>
<dbReference type="EMBL" id="JAUSVO010000002">
    <property type="protein sequence ID" value="MDQ0437069.1"/>
    <property type="molecule type" value="Genomic_DNA"/>
</dbReference>
<dbReference type="InterPro" id="IPR018060">
    <property type="entry name" value="HTH_AraC"/>
</dbReference>
<dbReference type="Gene3D" id="1.10.10.60">
    <property type="entry name" value="Homeodomain-like"/>
    <property type="match status" value="1"/>
</dbReference>
<accession>A0ABU0H6D1</accession>
<evidence type="ECO:0000256" key="1">
    <source>
        <dbReference type="ARBA" id="ARBA00023015"/>
    </source>
</evidence>
<organism evidence="6 7">
    <name type="scientific">Kaistia dalseonensis</name>
    <dbReference type="NCBI Taxonomy" id="410840"/>
    <lineage>
        <taxon>Bacteria</taxon>
        <taxon>Pseudomonadati</taxon>
        <taxon>Pseudomonadota</taxon>
        <taxon>Alphaproteobacteria</taxon>
        <taxon>Hyphomicrobiales</taxon>
        <taxon>Kaistiaceae</taxon>
        <taxon>Kaistia</taxon>
    </lineage>
</organism>
<protein>
    <submittedName>
        <fullName evidence="6">AraC-like DNA-binding protein</fullName>
    </submittedName>
</protein>
<dbReference type="Proteomes" id="UP001241603">
    <property type="component" value="Unassembled WGS sequence"/>
</dbReference>
<dbReference type="SMART" id="SM00342">
    <property type="entry name" value="HTH_ARAC"/>
    <property type="match status" value="1"/>
</dbReference>
<dbReference type="PROSITE" id="PS01124">
    <property type="entry name" value="HTH_ARAC_FAMILY_2"/>
    <property type="match status" value="1"/>
</dbReference>
<feature type="domain" description="HTH araC/xylS-type" evidence="5">
    <location>
        <begin position="180"/>
        <end position="278"/>
    </location>
</feature>
<evidence type="ECO:0000256" key="3">
    <source>
        <dbReference type="ARBA" id="ARBA00023159"/>
    </source>
</evidence>
<dbReference type="Pfam" id="PF12833">
    <property type="entry name" value="HTH_18"/>
    <property type="match status" value="1"/>
</dbReference>
<sequence length="281" mass="30747">MLEERLCLRAPHPLDAAVAYQVVGGGQRTAAPGAAPITTRFHEHAFILSMEGRGQVEVGDAVRLAEPGDMVWLNTSIRYAHGCAPGAAGWSYLWMGVGAGPGLDAAYQMARAAEEPVFIGALEPEVVAMFERGIHALRLSGPISPAVISAAVGDIIAEALGRRARRQGLFGTEQFGGRLGSALERIRADIDWPWTIADMARLATLSPSQYHRLFKQHFGSSPITWLRHERISRACRLLADRSLSVAEVGRRCGYTDPYHFSRDFRRLIGSSPSRFRADKGW</sequence>
<evidence type="ECO:0000313" key="6">
    <source>
        <dbReference type="EMBL" id="MDQ0437069.1"/>
    </source>
</evidence>
<dbReference type="InterPro" id="IPR037923">
    <property type="entry name" value="HTH-like"/>
</dbReference>
<dbReference type="InterPro" id="IPR050204">
    <property type="entry name" value="AraC_XylS_family_regulators"/>
</dbReference>
<comment type="caution">
    <text evidence="6">The sequence shown here is derived from an EMBL/GenBank/DDBJ whole genome shotgun (WGS) entry which is preliminary data.</text>
</comment>
<keyword evidence="4" id="KW-0804">Transcription</keyword>
<dbReference type="PRINTS" id="PR00032">
    <property type="entry name" value="HTHARAC"/>
</dbReference>
<evidence type="ECO:0000256" key="4">
    <source>
        <dbReference type="ARBA" id="ARBA00023163"/>
    </source>
</evidence>
<keyword evidence="7" id="KW-1185">Reference proteome</keyword>
<reference evidence="6 7" key="1">
    <citation type="submission" date="2023-07" db="EMBL/GenBank/DDBJ databases">
        <title>Genomic Encyclopedia of Type Strains, Phase IV (KMG-IV): sequencing the most valuable type-strain genomes for metagenomic binning, comparative biology and taxonomic classification.</title>
        <authorList>
            <person name="Goeker M."/>
        </authorList>
    </citation>
    <scope>NUCLEOTIDE SEQUENCE [LARGE SCALE GENOMIC DNA]</scope>
    <source>
        <strain evidence="6 7">B6-8</strain>
    </source>
</reference>
<evidence type="ECO:0000259" key="5">
    <source>
        <dbReference type="PROSITE" id="PS01124"/>
    </source>
</evidence>
<keyword evidence="3" id="KW-0010">Activator</keyword>
<dbReference type="SUPFAM" id="SSF46689">
    <property type="entry name" value="Homeodomain-like"/>
    <property type="match status" value="2"/>
</dbReference>
<dbReference type="InterPro" id="IPR009057">
    <property type="entry name" value="Homeodomain-like_sf"/>
</dbReference>
<dbReference type="RefSeq" id="WP_266348006.1">
    <property type="nucleotide sequence ID" value="NZ_JAPKNG010000002.1"/>
</dbReference>
<dbReference type="Pfam" id="PF02311">
    <property type="entry name" value="AraC_binding"/>
    <property type="match status" value="1"/>
</dbReference>
<evidence type="ECO:0000256" key="2">
    <source>
        <dbReference type="ARBA" id="ARBA00023125"/>
    </source>
</evidence>
<dbReference type="PROSITE" id="PS00041">
    <property type="entry name" value="HTH_ARAC_FAMILY_1"/>
    <property type="match status" value="1"/>
</dbReference>
<dbReference type="PANTHER" id="PTHR46796:SF7">
    <property type="entry name" value="ARAC FAMILY TRANSCRIPTIONAL REGULATOR"/>
    <property type="match status" value="1"/>
</dbReference>
<evidence type="ECO:0000313" key="7">
    <source>
        <dbReference type="Proteomes" id="UP001241603"/>
    </source>
</evidence>
<gene>
    <name evidence="6" type="ORF">QO014_001454</name>
</gene>
<name>A0ABU0H6D1_9HYPH</name>
<dbReference type="SUPFAM" id="SSF51215">
    <property type="entry name" value="Regulatory protein AraC"/>
    <property type="match status" value="1"/>
</dbReference>
<dbReference type="InterPro" id="IPR018062">
    <property type="entry name" value="HTH_AraC-typ_CS"/>
</dbReference>
<keyword evidence="2" id="KW-0238">DNA-binding</keyword>